<dbReference type="HOGENOM" id="CLU_026341_2_0_1"/>
<sequence length="488" mass="55105">MATIKFPVVFSVICLFLLCHGSLAQFVSQSTSQWQSSHRGSPRECRFDHLQAFEPIRIVRSQAVSVVRRVIEPRGLLLPHYSNGATLVYIIQGRGITGPTFPGCPETYQQQFQQSGQEQSFEGQHQNHKFIDEHQQIHRFRQGDIVALPAGIAHWCYNDGDVPIVAIYVTDIYNSANQLDPRQRVINHSLFIVNNPTGNNKIGQKLYRSDAREISKNIFGGFSVELLSEALGISNGVARQLQCQNDQRGEIVLVEHGLAFLKPYASVQEQQQEHVQPSEYGQTQYQQKQFQGGCSNDLDETFCTMRVRQNIDNPNLADTYNPRAGRITYLNAQKFPILNLLQMSVVKVNLYQNALLSPFWNVNAHSVVYITQGRARVQVVNNNGKTVFDGELRPGQLLIIPQHHVVVKKAQREGCSYISFKTNPNSIVSQIAGKNSIFRALPNDVLANAYRISREEARRIKHNRGEESGVFTPSHAYRSFQDIMTASL</sequence>
<comment type="similarity">
    <text evidence="2">Belongs to the 11S seed storage protein (globulins) family.</text>
</comment>
<evidence type="ECO:0000256" key="6">
    <source>
        <dbReference type="ARBA" id="ARBA00023129"/>
    </source>
</evidence>
<feature type="domain" description="Cupin type-1" evidence="9">
    <location>
        <begin position="309"/>
        <end position="458"/>
    </location>
</feature>
<feature type="domain" description="Cupin type-1" evidence="9">
    <location>
        <begin position="50"/>
        <end position="239"/>
    </location>
</feature>
<reference evidence="10" key="2">
    <citation type="submission" date="2018-05" db="EMBL/GenBank/DDBJ databases">
        <title>OpunRS2 (Oryza punctata Reference Sequence Version 2).</title>
        <authorList>
            <person name="Zhang J."/>
            <person name="Kudrna D."/>
            <person name="Lee S."/>
            <person name="Talag J."/>
            <person name="Welchert J."/>
            <person name="Wing R.A."/>
        </authorList>
    </citation>
    <scope>NUCLEOTIDE SEQUENCE [LARGE SCALE GENOMIC DNA]</scope>
</reference>
<evidence type="ECO:0000256" key="8">
    <source>
        <dbReference type="SAM" id="SignalP"/>
    </source>
</evidence>
<dbReference type="Pfam" id="PF00190">
    <property type="entry name" value="Cupin_1"/>
    <property type="match status" value="2"/>
</dbReference>
<dbReference type="STRING" id="4537.A0A0E0JP10"/>
<dbReference type="Gene3D" id="2.60.120.10">
    <property type="entry name" value="Jelly Rolls"/>
    <property type="match status" value="2"/>
</dbReference>
<dbReference type="SUPFAM" id="SSF51182">
    <property type="entry name" value="RmlC-like cupins"/>
    <property type="match status" value="1"/>
</dbReference>
<evidence type="ECO:0000256" key="5">
    <source>
        <dbReference type="ARBA" id="ARBA00022761"/>
    </source>
</evidence>
<dbReference type="Gramene" id="OPUNC01G30850.1">
    <property type="protein sequence ID" value="OPUNC01G30850.1"/>
    <property type="gene ID" value="OPUNC01G30850"/>
</dbReference>
<evidence type="ECO:0000259" key="9">
    <source>
        <dbReference type="SMART" id="SM00835"/>
    </source>
</evidence>
<evidence type="ECO:0000256" key="7">
    <source>
        <dbReference type="ARBA" id="ARBA00023157"/>
    </source>
</evidence>
<dbReference type="EnsemblPlants" id="OPUNC01G30850.1">
    <property type="protein sequence ID" value="OPUNC01G30850.1"/>
    <property type="gene ID" value="OPUNC01G30850"/>
</dbReference>
<evidence type="ECO:0000256" key="4">
    <source>
        <dbReference type="ARBA" id="ARBA00022729"/>
    </source>
</evidence>
<evidence type="ECO:0000256" key="2">
    <source>
        <dbReference type="ARBA" id="ARBA00007178"/>
    </source>
</evidence>
<dbReference type="InterPro" id="IPR006045">
    <property type="entry name" value="Cupin_1"/>
</dbReference>
<dbReference type="eggNOG" id="ENOG502QU1J">
    <property type="taxonomic scope" value="Eukaryota"/>
</dbReference>
<dbReference type="GO" id="GO:0045735">
    <property type="term" value="F:nutrient reservoir activity"/>
    <property type="evidence" value="ECO:0007669"/>
    <property type="project" value="UniProtKB-KW"/>
</dbReference>
<dbReference type="PRINTS" id="PR00439">
    <property type="entry name" value="11SGLOBULIN"/>
</dbReference>
<organism evidence="10">
    <name type="scientific">Oryza punctata</name>
    <name type="common">Red rice</name>
    <dbReference type="NCBI Taxonomy" id="4537"/>
    <lineage>
        <taxon>Eukaryota</taxon>
        <taxon>Viridiplantae</taxon>
        <taxon>Streptophyta</taxon>
        <taxon>Embryophyta</taxon>
        <taxon>Tracheophyta</taxon>
        <taxon>Spermatophyta</taxon>
        <taxon>Magnoliopsida</taxon>
        <taxon>Liliopsida</taxon>
        <taxon>Poales</taxon>
        <taxon>Poaceae</taxon>
        <taxon>BOP clade</taxon>
        <taxon>Oryzoideae</taxon>
        <taxon>Oryzeae</taxon>
        <taxon>Oryzinae</taxon>
        <taxon>Oryza</taxon>
    </lineage>
</organism>
<dbReference type="InterPro" id="IPR014710">
    <property type="entry name" value="RmlC-like_jellyroll"/>
</dbReference>
<keyword evidence="7" id="KW-1015">Disulfide bond</keyword>
<dbReference type="PANTHER" id="PTHR31189:SF35">
    <property type="entry name" value="12S SEED STORAGE PROTEIN CRB"/>
    <property type="match status" value="1"/>
</dbReference>
<dbReference type="PANTHER" id="PTHR31189">
    <property type="entry name" value="OS03G0336100 PROTEIN-RELATED"/>
    <property type="match status" value="1"/>
</dbReference>
<keyword evidence="5" id="KW-0758">Storage protein</keyword>
<evidence type="ECO:0000313" key="10">
    <source>
        <dbReference type="EnsemblPlants" id="OPUNC01G30850.1"/>
    </source>
</evidence>
<evidence type="ECO:0000256" key="1">
    <source>
        <dbReference type="ARBA" id="ARBA00003839"/>
    </source>
</evidence>
<feature type="signal peptide" evidence="8">
    <location>
        <begin position="1"/>
        <end position="24"/>
    </location>
</feature>
<keyword evidence="11" id="KW-1185">Reference proteome</keyword>
<protein>
    <recommendedName>
        <fullName evidence="9">Cupin type-1 domain-containing protein</fullName>
    </recommendedName>
</protein>
<comment type="subunit">
    <text evidence="3">Hexamer; each subunit is composed of an acidic and a basic chain derived from a single precursor and linked by a disulfide bond.</text>
</comment>
<dbReference type="FunFam" id="2.60.120.10:FF:000073">
    <property type="entry name" value="Glycinin G1"/>
    <property type="match status" value="1"/>
</dbReference>
<dbReference type="OMA" id="HESEDQQ"/>
<comment type="function">
    <text evidence="1">Seed storage protein.</text>
</comment>
<dbReference type="SMART" id="SM00835">
    <property type="entry name" value="Cupin_1"/>
    <property type="match status" value="2"/>
</dbReference>
<dbReference type="AlphaFoldDB" id="A0A0E0JP10"/>
<feature type="chain" id="PRO_5002364332" description="Cupin type-1 domain-containing protein" evidence="8">
    <location>
        <begin position="25"/>
        <end position="488"/>
    </location>
</feature>
<name>A0A0E0JP10_ORYPU</name>
<dbReference type="Proteomes" id="UP000026962">
    <property type="component" value="Chromosome 1"/>
</dbReference>
<proteinExistence type="inferred from homology"/>
<dbReference type="InterPro" id="IPR011051">
    <property type="entry name" value="RmlC_Cupin_sf"/>
</dbReference>
<accession>A0A0E0JP10</accession>
<dbReference type="InterPro" id="IPR006044">
    <property type="entry name" value="11S_seedstore_pln"/>
</dbReference>
<dbReference type="CDD" id="cd02242">
    <property type="entry name" value="cupin_11S_legumin_N"/>
    <property type="match status" value="1"/>
</dbReference>
<dbReference type="CDD" id="cd02243">
    <property type="entry name" value="cupin_11S_legumin_C"/>
    <property type="match status" value="1"/>
</dbReference>
<evidence type="ECO:0000313" key="11">
    <source>
        <dbReference type="Proteomes" id="UP000026962"/>
    </source>
</evidence>
<reference evidence="10" key="1">
    <citation type="submission" date="2015-04" db="UniProtKB">
        <authorList>
            <consortium name="EnsemblPlants"/>
        </authorList>
    </citation>
    <scope>IDENTIFICATION</scope>
</reference>
<keyword evidence="4 8" id="KW-0732">Signal</keyword>
<evidence type="ECO:0000256" key="3">
    <source>
        <dbReference type="ARBA" id="ARBA00011818"/>
    </source>
</evidence>
<keyword evidence="6" id="KW-0708">Seed storage protein</keyword>
<dbReference type="GO" id="GO:0048316">
    <property type="term" value="P:seed development"/>
    <property type="evidence" value="ECO:0007669"/>
    <property type="project" value="UniProtKB-ARBA"/>
</dbReference>
<dbReference type="InterPro" id="IPR050253">
    <property type="entry name" value="Seed_Storage-Functional"/>
</dbReference>